<dbReference type="EMBL" id="LAZR01014011">
    <property type="protein sequence ID" value="KKM19341.1"/>
    <property type="molecule type" value="Genomic_DNA"/>
</dbReference>
<sequence length="40" mass="4741">MGILLDVRKPFKAIKISRYKYQIVFFGTLDFGIWNFTQKG</sequence>
<name>A0A0F9HVA5_9ZZZZ</name>
<evidence type="ECO:0000313" key="1">
    <source>
        <dbReference type="EMBL" id="KKM19341.1"/>
    </source>
</evidence>
<accession>A0A0F9HVA5</accession>
<gene>
    <name evidence="1" type="ORF">LCGC14_1656630</name>
</gene>
<protein>
    <submittedName>
        <fullName evidence="1">Uncharacterized protein</fullName>
    </submittedName>
</protein>
<organism evidence="1">
    <name type="scientific">marine sediment metagenome</name>
    <dbReference type="NCBI Taxonomy" id="412755"/>
    <lineage>
        <taxon>unclassified sequences</taxon>
        <taxon>metagenomes</taxon>
        <taxon>ecological metagenomes</taxon>
    </lineage>
</organism>
<dbReference type="AlphaFoldDB" id="A0A0F9HVA5"/>
<reference evidence="1" key="1">
    <citation type="journal article" date="2015" name="Nature">
        <title>Complex archaea that bridge the gap between prokaryotes and eukaryotes.</title>
        <authorList>
            <person name="Spang A."/>
            <person name="Saw J.H."/>
            <person name="Jorgensen S.L."/>
            <person name="Zaremba-Niedzwiedzka K."/>
            <person name="Martijn J."/>
            <person name="Lind A.E."/>
            <person name="van Eijk R."/>
            <person name="Schleper C."/>
            <person name="Guy L."/>
            <person name="Ettema T.J."/>
        </authorList>
    </citation>
    <scope>NUCLEOTIDE SEQUENCE</scope>
</reference>
<proteinExistence type="predicted"/>
<comment type="caution">
    <text evidence="1">The sequence shown here is derived from an EMBL/GenBank/DDBJ whole genome shotgun (WGS) entry which is preliminary data.</text>
</comment>